<keyword evidence="2" id="KW-1185">Reference proteome</keyword>
<dbReference type="Proteomes" id="UP000266841">
    <property type="component" value="Unassembled WGS sequence"/>
</dbReference>
<proteinExistence type="predicted"/>
<protein>
    <submittedName>
        <fullName evidence="1">Uncharacterized protein</fullName>
    </submittedName>
</protein>
<comment type="caution">
    <text evidence="1">The sequence shown here is derived from an EMBL/GenBank/DDBJ whole genome shotgun (WGS) entry which is preliminary data.</text>
</comment>
<reference evidence="1 2" key="1">
    <citation type="journal article" date="2012" name="Genome Biol.">
        <title>Genome and low-iron response of an oceanic diatom adapted to chronic iron limitation.</title>
        <authorList>
            <person name="Lommer M."/>
            <person name="Specht M."/>
            <person name="Roy A.S."/>
            <person name="Kraemer L."/>
            <person name="Andreson R."/>
            <person name="Gutowska M.A."/>
            <person name="Wolf J."/>
            <person name="Bergner S.V."/>
            <person name="Schilhabel M.B."/>
            <person name="Klostermeier U.C."/>
            <person name="Beiko R.G."/>
            <person name="Rosenstiel P."/>
            <person name="Hippler M."/>
            <person name="Laroche J."/>
        </authorList>
    </citation>
    <scope>NUCLEOTIDE SEQUENCE [LARGE SCALE GENOMIC DNA]</scope>
    <source>
        <strain evidence="1 2">CCMP1005</strain>
    </source>
</reference>
<gene>
    <name evidence="1" type="ORF">THAOC_12350</name>
</gene>
<dbReference type="SUPFAM" id="SSF81901">
    <property type="entry name" value="HCP-like"/>
    <property type="match status" value="1"/>
</dbReference>
<organism evidence="1 2">
    <name type="scientific">Thalassiosira oceanica</name>
    <name type="common">Marine diatom</name>
    <dbReference type="NCBI Taxonomy" id="159749"/>
    <lineage>
        <taxon>Eukaryota</taxon>
        <taxon>Sar</taxon>
        <taxon>Stramenopiles</taxon>
        <taxon>Ochrophyta</taxon>
        <taxon>Bacillariophyta</taxon>
        <taxon>Coscinodiscophyceae</taxon>
        <taxon>Thalassiosirophycidae</taxon>
        <taxon>Thalassiosirales</taxon>
        <taxon>Thalassiosiraceae</taxon>
        <taxon>Thalassiosira</taxon>
    </lineage>
</organism>
<evidence type="ECO:0000313" key="2">
    <source>
        <dbReference type="Proteomes" id="UP000266841"/>
    </source>
</evidence>
<feature type="non-terminal residue" evidence="1">
    <location>
        <position position="1"/>
    </location>
</feature>
<evidence type="ECO:0000313" key="1">
    <source>
        <dbReference type="EMBL" id="EJK66704.1"/>
    </source>
</evidence>
<dbReference type="InterPro" id="IPR011990">
    <property type="entry name" value="TPR-like_helical_dom_sf"/>
</dbReference>
<name>K0SP21_THAOC</name>
<dbReference type="AlphaFoldDB" id="K0SP21"/>
<dbReference type="Gene3D" id="1.25.40.10">
    <property type="entry name" value="Tetratricopeptide repeat domain"/>
    <property type="match status" value="1"/>
</dbReference>
<dbReference type="EMBL" id="AGNL01014457">
    <property type="protein sequence ID" value="EJK66704.1"/>
    <property type="molecule type" value="Genomic_DNA"/>
</dbReference>
<sequence length="192" mass="21367">NDTDSLAMVRARVAKRDHDAIFFLGQQYFSGQLGLQMDSRKGVELYTEAAGLCSIDALFNLAELGCAEIKDRGNYDRAVRHFLISAKMGHKDSLETIKNMFMAGLATKDQYADVLKGYRDAVEEMKSHDRDESASYHLMLRFDNQGALGSVEIFSEELNGHCKIEEAGEALNEITHSLVGSLFCKGTQTVFL</sequence>
<accession>K0SP21</accession>